<evidence type="ECO:0000256" key="6">
    <source>
        <dbReference type="ARBA" id="ARBA00022989"/>
    </source>
</evidence>
<comment type="similarity">
    <text evidence="2 9">Belongs to the mitochondrial carrier (TC 2.A.29) family.</text>
</comment>
<dbReference type="PRINTS" id="PR00926">
    <property type="entry name" value="MITOCARRIER"/>
</dbReference>
<feature type="repeat" description="Solcar" evidence="8">
    <location>
        <begin position="73"/>
        <end position="162"/>
    </location>
</feature>
<dbReference type="Proteomes" id="UP001652628">
    <property type="component" value="Chromosome 3"/>
</dbReference>
<keyword evidence="4 8" id="KW-0812">Transmembrane</keyword>
<evidence type="ECO:0000313" key="11">
    <source>
        <dbReference type="RefSeq" id="XP_016931096.3"/>
    </source>
</evidence>
<dbReference type="PANTHER" id="PTHR45618">
    <property type="entry name" value="MITOCHONDRIAL DICARBOXYLATE CARRIER-RELATED"/>
    <property type="match status" value="1"/>
</dbReference>
<feature type="repeat" description="Solcar" evidence="8">
    <location>
        <begin position="268"/>
        <end position="368"/>
    </location>
</feature>
<keyword evidence="6" id="KW-1133">Transmembrane helix</keyword>
<dbReference type="SUPFAM" id="SSF103506">
    <property type="entry name" value="Mitochondrial carrier"/>
    <property type="match status" value="1"/>
</dbReference>
<name>A0AB39ZAA0_DROSZ</name>
<dbReference type="InterPro" id="IPR018108">
    <property type="entry name" value="MCP_transmembrane"/>
</dbReference>
<evidence type="ECO:0000256" key="5">
    <source>
        <dbReference type="ARBA" id="ARBA00022737"/>
    </source>
</evidence>
<dbReference type="InterPro" id="IPR050391">
    <property type="entry name" value="Mito_Metabolite_Transporter"/>
</dbReference>
<dbReference type="InterPro" id="IPR023395">
    <property type="entry name" value="MCP_dom_sf"/>
</dbReference>
<dbReference type="AlphaFoldDB" id="A0AB39ZAA0"/>
<keyword evidence="3 9" id="KW-0813">Transport</keyword>
<organism evidence="10 11">
    <name type="scientific">Drosophila suzukii</name>
    <name type="common">Spotted-wing drosophila fruit fly</name>
    <dbReference type="NCBI Taxonomy" id="28584"/>
    <lineage>
        <taxon>Eukaryota</taxon>
        <taxon>Metazoa</taxon>
        <taxon>Ecdysozoa</taxon>
        <taxon>Arthropoda</taxon>
        <taxon>Hexapoda</taxon>
        <taxon>Insecta</taxon>
        <taxon>Pterygota</taxon>
        <taxon>Neoptera</taxon>
        <taxon>Endopterygota</taxon>
        <taxon>Diptera</taxon>
        <taxon>Brachycera</taxon>
        <taxon>Muscomorpha</taxon>
        <taxon>Ephydroidea</taxon>
        <taxon>Drosophilidae</taxon>
        <taxon>Drosophila</taxon>
        <taxon>Sophophora</taxon>
    </lineage>
</organism>
<reference evidence="11" key="1">
    <citation type="submission" date="2025-08" db="UniProtKB">
        <authorList>
            <consortium name="RefSeq"/>
        </authorList>
    </citation>
    <scope>IDENTIFICATION</scope>
</reference>
<keyword evidence="5" id="KW-0677">Repeat</keyword>
<evidence type="ECO:0000256" key="8">
    <source>
        <dbReference type="PROSITE-ProRule" id="PRU00282"/>
    </source>
</evidence>
<keyword evidence="7 8" id="KW-0472">Membrane</keyword>
<evidence type="ECO:0000256" key="9">
    <source>
        <dbReference type="RuleBase" id="RU000488"/>
    </source>
</evidence>
<evidence type="ECO:0000256" key="4">
    <source>
        <dbReference type="ARBA" id="ARBA00022692"/>
    </source>
</evidence>
<proteinExistence type="inferred from homology"/>
<evidence type="ECO:0000256" key="2">
    <source>
        <dbReference type="ARBA" id="ARBA00006375"/>
    </source>
</evidence>
<protein>
    <submittedName>
        <fullName evidence="11">Mitochondrial uncoupling protein Bmcp</fullName>
    </submittedName>
</protein>
<accession>A0AB39ZAA0</accession>
<dbReference type="InterPro" id="IPR002067">
    <property type="entry name" value="MCP"/>
</dbReference>
<gene>
    <name evidence="11" type="primary">Bmcp</name>
</gene>
<evidence type="ECO:0000256" key="3">
    <source>
        <dbReference type="ARBA" id="ARBA00022448"/>
    </source>
</evidence>
<dbReference type="GO" id="GO:0055085">
    <property type="term" value="P:transmembrane transport"/>
    <property type="evidence" value="ECO:0007669"/>
    <property type="project" value="InterPro"/>
</dbReference>
<evidence type="ECO:0000256" key="1">
    <source>
        <dbReference type="ARBA" id="ARBA00004141"/>
    </source>
</evidence>
<dbReference type="RefSeq" id="XP_016931096.3">
    <property type="nucleotide sequence ID" value="XM_017075607.4"/>
</dbReference>
<dbReference type="GO" id="GO:0005743">
    <property type="term" value="C:mitochondrial inner membrane"/>
    <property type="evidence" value="ECO:0007669"/>
    <property type="project" value="UniProtKB-SubCell"/>
</dbReference>
<comment type="subcellular location">
    <subcellularLocation>
        <location evidence="1">Membrane</location>
        <topology evidence="1">Multi-pass membrane protein</topology>
    </subcellularLocation>
</comment>
<sequence>MADGSDSTKRCFSTFRLERFTTTLHLCYKVVVFVSVSKLKGREWSGSRGQRDSIRFRTSTGAAPEMGEVKDWRPFVYGGVASITAEFGTFPIDTTKTRLQVQGQKIDQTFSQLRYRGMTDAFVKISREEGLRALYSGIWPAVLRQATYGTIKFGTYYTLKKLANERGLLTNEDGSERVWSNILCAAAAGAISSAIANPTDVLKVRMQVHGRGQHKGLFGCFGEIYKYEGVRGLWRGVGPTAQRAVVIASVELPVYDFCKLQLMNAFGDHVANHFISSFIASLGSAIASTPIDVIRTRLMNQRHVSITMNGVVTAAATPKLYSGSLDCAVQTIRNEGLPALYKGFIPTWVRMGPWNIIFFITYEQLKKY</sequence>
<evidence type="ECO:0000256" key="7">
    <source>
        <dbReference type="ARBA" id="ARBA00023136"/>
    </source>
</evidence>
<keyword evidence="10" id="KW-1185">Reference proteome</keyword>
<dbReference type="Gene3D" id="1.50.40.10">
    <property type="entry name" value="Mitochondrial carrier domain"/>
    <property type="match status" value="1"/>
</dbReference>
<dbReference type="PROSITE" id="PS50920">
    <property type="entry name" value="SOLCAR"/>
    <property type="match status" value="3"/>
</dbReference>
<dbReference type="GeneID" id="108010697"/>
<dbReference type="Pfam" id="PF00153">
    <property type="entry name" value="Mito_carr"/>
    <property type="match status" value="3"/>
</dbReference>
<evidence type="ECO:0000313" key="10">
    <source>
        <dbReference type="Proteomes" id="UP001652628"/>
    </source>
</evidence>
<feature type="repeat" description="Solcar" evidence="8">
    <location>
        <begin position="176"/>
        <end position="261"/>
    </location>
</feature>